<dbReference type="InterPro" id="IPR016169">
    <property type="entry name" value="FAD-bd_PCMH_sub2"/>
</dbReference>
<dbReference type="FunFam" id="3.30.70.2740:FF:000002">
    <property type="entry name" value="D-2-hydroxyglutarate dehydrogenase mitochondrial"/>
    <property type="match status" value="2"/>
</dbReference>
<evidence type="ECO:0000313" key="15">
    <source>
        <dbReference type="Proteomes" id="UP000037069"/>
    </source>
</evidence>
<dbReference type="SUPFAM" id="SSF55103">
    <property type="entry name" value="FAD-linked oxidases, C-terminal domain"/>
    <property type="match status" value="2"/>
</dbReference>
<dbReference type="InterPro" id="IPR016171">
    <property type="entry name" value="Vanillyl_alc_oxidase_C-sub2"/>
</dbReference>
<keyword evidence="7" id="KW-0560">Oxidoreductase</keyword>
<dbReference type="Gene3D" id="3.30.70.2740">
    <property type="match status" value="2"/>
</dbReference>
<dbReference type="PROSITE" id="PS51387">
    <property type="entry name" value="FAD_PCMH"/>
    <property type="match status" value="2"/>
</dbReference>
<evidence type="ECO:0000256" key="10">
    <source>
        <dbReference type="ARBA" id="ARBA00039639"/>
    </source>
</evidence>
<dbReference type="Gene3D" id="3.30.465.10">
    <property type="match status" value="2"/>
</dbReference>
<organism evidence="14 15">
    <name type="scientific">Lucilia cuprina</name>
    <name type="common">Green bottle fly</name>
    <name type="synonym">Australian sheep blowfly</name>
    <dbReference type="NCBI Taxonomy" id="7375"/>
    <lineage>
        <taxon>Eukaryota</taxon>
        <taxon>Metazoa</taxon>
        <taxon>Ecdysozoa</taxon>
        <taxon>Arthropoda</taxon>
        <taxon>Hexapoda</taxon>
        <taxon>Insecta</taxon>
        <taxon>Pterygota</taxon>
        <taxon>Neoptera</taxon>
        <taxon>Endopterygota</taxon>
        <taxon>Diptera</taxon>
        <taxon>Brachycera</taxon>
        <taxon>Muscomorpha</taxon>
        <taxon>Oestroidea</taxon>
        <taxon>Calliphoridae</taxon>
        <taxon>Luciliinae</taxon>
        <taxon>Lucilia</taxon>
    </lineage>
</organism>
<gene>
    <name evidence="14" type="ORF">FF38_02314</name>
</gene>
<dbReference type="GO" id="GO:0005739">
    <property type="term" value="C:mitochondrion"/>
    <property type="evidence" value="ECO:0007669"/>
    <property type="project" value="TreeGrafter"/>
</dbReference>
<dbReference type="Pfam" id="PF01565">
    <property type="entry name" value="FAD_binding_4"/>
    <property type="match status" value="2"/>
</dbReference>
<dbReference type="FunFam" id="3.30.70.2190:FF:000001">
    <property type="entry name" value="D-2-hydroxyglutarate dehydrogenase mitochondrial"/>
    <property type="match status" value="2"/>
</dbReference>
<keyword evidence="15" id="KW-1185">Reference proteome</keyword>
<evidence type="ECO:0000256" key="8">
    <source>
        <dbReference type="ARBA" id="ARBA00023140"/>
    </source>
</evidence>
<comment type="cofactor">
    <cofactor evidence="1">
        <name>FAD</name>
        <dbReference type="ChEBI" id="CHEBI:57692"/>
    </cofactor>
</comment>
<dbReference type="AlphaFoldDB" id="A0A0L0C422"/>
<keyword evidence="5" id="KW-0285">Flavoprotein</keyword>
<comment type="similarity">
    <text evidence="3">Belongs to the FAD-binding oxidoreductase/transferase type 4 family.</text>
</comment>
<accession>A0A0L0C422</accession>
<name>A0A0L0C422_LUCCU</name>
<evidence type="ECO:0000256" key="11">
    <source>
        <dbReference type="ARBA" id="ARBA00045410"/>
    </source>
</evidence>
<dbReference type="Proteomes" id="UP000037069">
    <property type="component" value="Unassembled WGS sequence"/>
</dbReference>
<evidence type="ECO:0000256" key="1">
    <source>
        <dbReference type="ARBA" id="ARBA00001974"/>
    </source>
</evidence>
<keyword evidence="8" id="KW-0576">Peroxisome</keyword>
<dbReference type="Gene3D" id="3.30.43.10">
    <property type="entry name" value="Uridine Diphospho-n-acetylenolpyruvylglucosamine Reductase, domain 2"/>
    <property type="match status" value="2"/>
</dbReference>
<comment type="catalytic activity">
    <reaction evidence="12">
        <text>(R)-malate + A = oxaloacetate + AH2</text>
        <dbReference type="Rhea" id="RHEA:67460"/>
        <dbReference type="ChEBI" id="CHEBI:13193"/>
        <dbReference type="ChEBI" id="CHEBI:15588"/>
        <dbReference type="ChEBI" id="CHEBI:16452"/>
        <dbReference type="ChEBI" id="CHEBI:17499"/>
    </reaction>
    <physiologicalReaction direction="left-to-right" evidence="12">
        <dbReference type="Rhea" id="RHEA:67461"/>
    </physiologicalReaction>
</comment>
<dbReference type="Gene3D" id="1.10.45.10">
    <property type="entry name" value="Vanillyl-alcohol Oxidase, Chain A, domain 4"/>
    <property type="match status" value="2"/>
</dbReference>
<dbReference type="InterPro" id="IPR036318">
    <property type="entry name" value="FAD-bd_PCMH-like_sf"/>
</dbReference>
<dbReference type="GO" id="GO:0005777">
    <property type="term" value="C:peroxisome"/>
    <property type="evidence" value="ECO:0007669"/>
    <property type="project" value="UniProtKB-SubCell"/>
</dbReference>
<evidence type="ECO:0000256" key="5">
    <source>
        <dbReference type="ARBA" id="ARBA00022630"/>
    </source>
</evidence>
<dbReference type="PANTHER" id="PTHR43716">
    <property type="entry name" value="D-2-HYDROXYGLUTARATE DEHYDROGENASE, MITOCHONDRIAL"/>
    <property type="match status" value="1"/>
</dbReference>
<proteinExistence type="inferred from homology"/>
<protein>
    <recommendedName>
        <fullName evidence="10">D-2-hydroxyglutarate dehydrogenase, mitochondrial</fullName>
        <ecNumber evidence="9">1.1.99.39</ecNumber>
    </recommendedName>
</protein>
<evidence type="ECO:0000256" key="9">
    <source>
        <dbReference type="ARBA" id="ARBA00039003"/>
    </source>
</evidence>
<dbReference type="InterPro" id="IPR016166">
    <property type="entry name" value="FAD-bd_PCMH"/>
</dbReference>
<dbReference type="EC" id="1.1.99.39" evidence="9"/>
<comment type="subunit">
    <text evidence="4">Homodimer.</text>
</comment>
<dbReference type="SUPFAM" id="SSF56176">
    <property type="entry name" value="FAD-binding/transporter-associated domain-like"/>
    <property type="match status" value="2"/>
</dbReference>
<dbReference type="STRING" id="7375.A0A0L0C422"/>
<evidence type="ECO:0000256" key="12">
    <source>
        <dbReference type="ARBA" id="ARBA00049267"/>
    </source>
</evidence>
<dbReference type="FunFam" id="3.30.465.10:FF:000001">
    <property type="entry name" value="D-2-hydroxyglutarate dehydrogenase, mitochondrial"/>
    <property type="match status" value="2"/>
</dbReference>
<dbReference type="FunFam" id="1.10.45.10:FF:000001">
    <property type="entry name" value="D-lactate dehydrogenase mitochondrial"/>
    <property type="match status" value="2"/>
</dbReference>
<evidence type="ECO:0000256" key="6">
    <source>
        <dbReference type="ARBA" id="ARBA00022827"/>
    </source>
</evidence>
<comment type="subcellular location">
    <subcellularLocation>
        <location evidence="2">Peroxisome</location>
    </subcellularLocation>
</comment>
<dbReference type="GO" id="GO:0071949">
    <property type="term" value="F:FAD binding"/>
    <property type="evidence" value="ECO:0007669"/>
    <property type="project" value="InterPro"/>
</dbReference>
<dbReference type="GO" id="GO:0051990">
    <property type="term" value="F:(R)-2-hydroxyglutarate dehydrogenase activity"/>
    <property type="evidence" value="ECO:0007669"/>
    <property type="project" value="UniProtKB-EC"/>
</dbReference>
<dbReference type="FunFam" id="3.30.43.10:FF:000011">
    <property type="entry name" value="D-lactate dehydrogenase (Cytochrome)"/>
    <property type="match status" value="2"/>
</dbReference>
<evidence type="ECO:0000259" key="13">
    <source>
        <dbReference type="PROSITE" id="PS51387"/>
    </source>
</evidence>
<reference evidence="14 15" key="1">
    <citation type="journal article" date="2015" name="Nat. Commun.">
        <title>Lucilia cuprina genome unlocks parasitic fly biology to underpin future interventions.</title>
        <authorList>
            <person name="Anstead C.A."/>
            <person name="Korhonen P.K."/>
            <person name="Young N.D."/>
            <person name="Hall R.S."/>
            <person name="Jex A.R."/>
            <person name="Murali S.C."/>
            <person name="Hughes D.S."/>
            <person name="Lee S.F."/>
            <person name="Perry T."/>
            <person name="Stroehlein A.J."/>
            <person name="Ansell B.R."/>
            <person name="Breugelmans B."/>
            <person name="Hofmann A."/>
            <person name="Qu J."/>
            <person name="Dugan S."/>
            <person name="Lee S.L."/>
            <person name="Chao H."/>
            <person name="Dinh H."/>
            <person name="Han Y."/>
            <person name="Doddapaneni H.V."/>
            <person name="Worley K.C."/>
            <person name="Muzny D.M."/>
            <person name="Ioannidis P."/>
            <person name="Waterhouse R.M."/>
            <person name="Zdobnov E.M."/>
            <person name="James P.J."/>
            <person name="Bagnall N.H."/>
            <person name="Kotze A.C."/>
            <person name="Gibbs R.A."/>
            <person name="Richards S."/>
            <person name="Batterham P."/>
            <person name="Gasser R.B."/>
        </authorList>
    </citation>
    <scope>NUCLEOTIDE SEQUENCE [LARGE SCALE GENOMIC DNA]</scope>
    <source>
        <strain evidence="14 15">LS</strain>
        <tissue evidence="14">Full body</tissue>
    </source>
</reference>
<dbReference type="Gene3D" id="3.30.70.2190">
    <property type="match status" value="2"/>
</dbReference>
<evidence type="ECO:0000256" key="2">
    <source>
        <dbReference type="ARBA" id="ARBA00004275"/>
    </source>
</evidence>
<keyword evidence="6" id="KW-0274">FAD</keyword>
<dbReference type="InterPro" id="IPR016164">
    <property type="entry name" value="FAD-linked_Oxase-like_C"/>
</dbReference>
<dbReference type="OMA" id="PLRMRYG"/>
<dbReference type="OrthoDB" id="5332616at2759"/>
<evidence type="ECO:0000256" key="7">
    <source>
        <dbReference type="ARBA" id="ARBA00023002"/>
    </source>
</evidence>
<dbReference type="Pfam" id="PF02913">
    <property type="entry name" value="FAD-oxidase_C"/>
    <property type="match status" value="2"/>
</dbReference>
<dbReference type="InterPro" id="IPR051264">
    <property type="entry name" value="FAD-oxidored/transferase_4"/>
</dbReference>
<comment type="function">
    <text evidence="11">Catalyzes the oxidation of D-2-hydroxyglutarate (D-2-HG) to alpha-ketoglutarate. Also catalyzes the oxidation of other D-2-hydroxyacids, such as D-malate (D-MAL) and D-lactate (D-LAC). Exhibits high activities towards D-2-HG and D-MAL but a very weak activity towards D-LAC.</text>
</comment>
<comment type="caution">
    <text evidence="14">The sequence shown here is derived from an EMBL/GenBank/DDBJ whole genome shotgun (WGS) entry which is preliminary data.</text>
</comment>
<sequence>MQRLRTLTQLKNTLLSPTFRTYSVSSTLPELTQVQFNVKRGNYAELNGKDVTFFESLIGTTNVLKDGEDDLQGYNTDFWRTVRGNSKLVLKPGSTQEISEILKYCNDRRLAVCPQGGNTGVAGGSVPVFDEIILSLARLNKIISIDDITGITACESGCILENLDAKTRESGLIVPLDLGAKSSCHIGGNVSTNAGGLRVVRYGNLHGSVLGLEAVLADGKVLDLMSDFKKDNTGYHLKHLFIGSEGTLGVVTKLAILCPPVSESVNLSFLALNSFESVLETFKNAKRHLGEILSSCEMIDEKSLAASCENFNFKSPITGFPFYMIIETSGSNADHDMEKLNNFLQHCMEKGDVIDGTCTSEPSKMLELWKIRELIAPALDKDGYCFKYDISLPLRSFYEIVNVLDKRVGHMSKRVCGFGHLGDSNLHLNVSCEEYSTELYKMIEPFVYEYTSQLKGSISAEHGIGFLKKNYLKFSKNPDAIDMMRKMKQVLDPNCILNPYKMQRFKTLTQLKNTLLLPTFRTYSKSSKLPELTQVRHKIQRGNYAELNGKDVSFFESLIGTTNVLKDGEDDLQGYNVDFLRSVRGSSKLVLKPGSTQEISEILKYCNDKRLAVCPQGGNTGLVGGSVPVCDEIVLSLARLNKIISIDDITGITACESGCILENLDAKTREAGLVVPIDLGAKSSCHIGGNISTNAGGLRVIRYGNLHGSVLGVEAVLADGKVLDLMSDFKKDNTGYHLKHLFIGSEGTLGVVTKLAILCPPVSDSVNLSFLALNSFDSVLQTFKNAKRHLGEILSSCEMIDAKSLAASCENFNLKAPIEGFPFYMMIETSGSNADHDMEKVNNFLQYIMEKGDVIDGTCTNEPSKMLELWKIRESISTALTRDGYCFKYDVSLPLRSFYEIVNVLDKRVGHMAKRVCGYGHLGDSNLHLNVSCEDYSPELYKMLEPFVYEYTAQLKGSISAEHGIGFLKRNYLKYSKNPDAIQMMKKMKQVLDPNCILNPYKVLGELN</sequence>
<evidence type="ECO:0000256" key="4">
    <source>
        <dbReference type="ARBA" id="ARBA00011738"/>
    </source>
</evidence>
<dbReference type="InterPro" id="IPR006094">
    <property type="entry name" value="Oxid_FAD_bind_N"/>
</dbReference>
<feature type="domain" description="FAD-binding PCMH-type" evidence="13">
    <location>
        <begin position="583"/>
        <end position="762"/>
    </location>
</feature>
<dbReference type="InterPro" id="IPR016167">
    <property type="entry name" value="FAD-bd_PCMH_sub1"/>
</dbReference>
<dbReference type="InterPro" id="IPR004113">
    <property type="entry name" value="FAD-bd_oxidored_4_C"/>
</dbReference>
<dbReference type="PANTHER" id="PTHR43716:SF1">
    <property type="entry name" value="D-2-HYDROXYGLUTARATE DEHYDROGENASE, MITOCHONDRIAL"/>
    <property type="match status" value="1"/>
</dbReference>
<evidence type="ECO:0000313" key="14">
    <source>
        <dbReference type="EMBL" id="KNC27030.1"/>
    </source>
</evidence>
<feature type="domain" description="FAD-binding PCMH-type" evidence="13">
    <location>
        <begin position="82"/>
        <end position="261"/>
    </location>
</feature>
<evidence type="ECO:0000256" key="3">
    <source>
        <dbReference type="ARBA" id="ARBA00008000"/>
    </source>
</evidence>
<dbReference type="EMBL" id="JRES01000940">
    <property type="protein sequence ID" value="KNC27030.1"/>
    <property type="molecule type" value="Genomic_DNA"/>
</dbReference>